<dbReference type="RefSeq" id="XP_022257650.1">
    <property type="nucleotide sequence ID" value="XM_022401942.1"/>
</dbReference>
<feature type="transmembrane region" description="Helical" evidence="6">
    <location>
        <begin position="158"/>
        <end position="178"/>
    </location>
</feature>
<keyword evidence="5 6" id="KW-0472">Membrane</keyword>
<keyword evidence="3 6" id="KW-0812">Transmembrane</keyword>
<protein>
    <submittedName>
        <fullName evidence="9">Transmembrane channel-like protein 7</fullName>
    </submittedName>
</protein>
<keyword evidence="8" id="KW-1185">Reference proteome</keyword>
<evidence type="ECO:0000259" key="7">
    <source>
        <dbReference type="Pfam" id="PF07810"/>
    </source>
</evidence>
<comment type="subcellular location">
    <subcellularLocation>
        <location evidence="1">Membrane</location>
        <topology evidence="1">Multi-pass membrane protein</topology>
    </subcellularLocation>
</comment>
<accession>A0ABM1TP44</accession>
<feature type="transmembrane region" description="Helical" evidence="6">
    <location>
        <begin position="116"/>
        <end position="137"/>
    </location>
</feature>
<evidence type="ECO:0000256" key="1">
    <source>
        <dbReference type="ARBA" id="ARBA00004141"/>
    </source>
</evidence>
<evidence type="ECO:0000256" key="3">
    <source>
        <dbReference type="ARBA" id="ARBA00022692"/>
    </source>
</evidence>
<proteinExistence type="inferred from homology"/>
<gene>
    <name evidence="9" type="primary">LOC106473521</name>
</gene>
<comment type="similarity">
    <text evidence="2">Belongs to the TMC family.</text>
</comment>
<evidence type="ECO:0000313" key="8">
    <source>
        <dbReference type="Proteomes" id="UP000694941"/>
    </source>
</evidence>
<dbReference type="GeneID" id="106473521"/>
<dbReference type="InterPro" id="IPR038900">
    <property type="entry name" value="TMC"/>
</dbReference>
<dbReference type="InterPro" id="IPR012496">
    <property type="entry name" value="TMC_dom"/>
</dbReference>
<dbReference type="Pfam" id="PF07810">
    <property type="entry name" value="TMC"/>
    <property type="match status" value="1"/>
</dbReference>
<organism evidence="8 9">
    <name type="scientific">Limulus polyphemus</name>
    <name type="common">Atlantic horseshoe crab</name>
    <dbReference type="NCBI Taxonomy" id="6850"/>
    <lineage>
        <taxon>Eukaryota</taxon>
        <taxon>Metazoa</taxon>
        <taxon>Ecdysozoa</taxon>
        <taxon>Arthropoda</taxon>
        <taxon>Chelicerata</taxon>
        <taxon>Merostomata</taxon>
        <taxon>Xiphosura</taxon>
        <taxon>Limulidae</taxon>
        <taxon>Limulus</taxon>
    </lineage>
</organism>
<evidence type="ECO:0000256" key="4">
    <source>
        <dbReference type="ARBA" id="ARBA00022989"/>
    </source>
</evidence>
<evidence type="ECO:0000313" key="9">
    <source>
        <dbReference type="RefSeq" id="XP_022257650.1"/>
    </source>
</evidence>
<evidence type="ECO:0000256" key="6">
    <source>
        <dbReference type="SAM" id="Phobius"/>
    </source>
</evidence>
<feature type="domain" description="TMC" evidence="7">
    <location>
        <begin position="205"/>
        <end position="271"/>
    </location>
</feature>
<dbReference type="PANTHER" id="PTHR23302">
    <property type="entry name" value="TRANSMEMBRANE CHANNEL-RELATED"/>
    <property type="match status" value="1"/>
</dbReference>
<reference evidence="9" key="1">
    <citation type="submission" date="2025-08" db="UniProtKB">
        <authorList>
            <consortium name="RefSeq"/>
        </authorList>
    </citation>
    <scope>IDENTIFICATION</scope>
    <source>
        <tissue evidence="9">Muscle</tissue>
    </source>
</reference>
<feature type="transmembrane region" description="Helical" evidence="6">
    <location>
        <begin position="81"/>
        <end position="104"/>
    </location>
</feature>
<dbReference type="Proteomes" id="UP000694941">
    <property type="component" value="Unplaced"/>
</dbReference>
<evidence type="ECO:0000256" key="2">
    <source>
        <dbReference type="ARBA" id="ARBA00006510"/>
    </source>
</evidence>
<name>A0ABM1TP44_LIMPO</name>
<sequence length="272" mass="30956">MVKYTTEGVKEALMSSENQLHQYCNMVFAGWDFCIEDKKTAKLKHSSITRELKGRLAQDHRKAELSLWTHKKKAKVYMIRTLVSLAVMGLLVGCGYLLLLVSNLSLEKSRENNDGFIAVVIQLLPSLTITGFSLIVPSVLVKMTVYEEYSKAFEIKIILMRTVFLRLASIGSLIYSFYHQINCNDSTVDLCKQGINKLACKKPLCWETYIGQQLYKLVIVDFVVAIFNTFVIEVVRKLVVSQCACAKKIGMKEFDITSNVLDLVYSQTLCWY</sequence>
<evidence type="ECO:0000256" key="5">
    <source>
        <dbReference type="ARBA" id="ARBA00023136"/>
    </source>
</evidence>
<keyword evidence="4 6" id="KW-1133">Transmembrane helix</keyword>
<dbReference type="PANTHER" id="PTHR23302:SF24">
    <property type="entry name" value="TMC DOMAIN-CONTAINING PROTEIN"/>
    <property type="match status" value="1"/>
</dbReference>